<name>A0A1I5H8K2_9RHOB</name>
<reference evidence="2" key="1">
    <citation type="submission" date="2016-10" db="EMBL/GenBank/DDBJ databases">
        <authorList>
            <person name="Varghese N."/>
            <person name="Submissions S."/>
        </authorList>
    </citation>
    <scope>NUCLEOTIDE SEQUENCE [LARGE SCALE GENOMIC DNA]</scope>
    <source>
        <strain evidence="2">DSM 28463</strain>
    </source>
</reference>
<dbReference type="AlphaFoldDB" id="A0A1I5H8K2"/>
<evidence type="ECO:0000313" key="1">
    <source>
        <dbReference type="EMBL" id="SFO44326.1"/>
    </source>
</evidence>
<dbReference type="RefSeq" id="WP_092842498.1">
    <property type="nucleotide sequence ID" value="NZ_FOVP01000061.1"/>
</dbReference>
<dbReference type="OrthoDB" id="7281435at2"/>
<evidence type="ECO:0000313" key="2">
    <source>
        <dbReference type="Proteomes" id="UP000198599"/>
    </source>
</evidence>
<sequence length="310" mass="35532">MLAAQKFRPKLKKFYILTTAPDDTALLAHVRSVNEKQKKNKSFEVVLLGWGEILRRALKDLQVAEKHFGPKGSASRSPLLGTWYTTRGRLEKTKTELSLDFQELWEDFQDWPNGHIVIRDRETDSLNLKIAAFSENPQSATQREQRLALRQQLRGLKRREDAAQEGVARMCTMTELRTYLYRVKEPKLAADCIAGFVNEVMTAPGSRPNTSSLFLRMHPPDNVRDERLSAYLNDLALKSIEDIKAKRVKMYNKPLTTTVDELPDDVFTQIAFPRIMRGILEALGDEQRVPITTLMAEGWFNIGQWELDIA</sequence>
<proteinExistence type="predicted"/>
<keyword evidence="2" id="KW-1185">Reference proteome</keyword>
<protein>
    <submittedName>
        <fullName evidence="1">Uncharacterized protein</fullName>
    </submittedName>
</protein>
<dbReference type="Proteomes" id="UP000198599">
    <property type="component" value="Unassembled WGS sequence"/>
</dbReference>
<dbReference type="EMBL" id="FOVP01000061">
    <property type="protein sequence ID" value="SFO44326.1"/>
    <property type="molecule type" value="Genomic_DNA"/>
</dbReference>
<gene>
    <name evidence="1" type="ORF">SAMN04487859_1615</name>
</gene>
<accession>A0A1I5H8K2</accession>
<organism evidence="1 2">
    <name type="scientific">Roseovarius lutimaris</name>
    <dbReference type="NCBI Taxonomy" id="1005928"/>
    <lineage>
        <taxon>Bacteria</taxon>
        <taxon>Pseudomonadati</taxon>
        <taxon>Pseudomonadota</taxon>
        <taxon>Alphaproteobacteria</taxon>
        <taxon>Rhodobacterales</taxon>
        <taxon>Roseobacteraceae</taxon>
        <taxon>Roseovarius</taxon>
    </lineage>
</organism>